<evidence type="ECO:0000256" key="11">
    <source>
        <dbReference type="ARBA" id="ARBA00030665"/>
    </source>
</evidence>
<keyword evidence="8" id="KW-0808">Transferase</keyword>
<proteinExistence type="inferred from homology"/>
<sequence length="467" mass="49887">MSIDVHAALTARSLPGPRSAALLQRQAEHESNARSYPRNLPFAIARGEGSFLVDVDGNSYVDFLMGAGVLPLGHSHPELVDVAARQLGVFAHGLDMPTEVKDEFTAVHLGLLPDAMRADGYKIHFCGPTGANTVDAAIKLAKTATGRREIMAFRGGFHGTTHLAMSLTGLLDQREPVANTVPGVHFAPYSHCSRCPLGLERSTCQVNCAATIETQLRDVNGGMLPPAAVILELVQGEGGVIPAEPEFVHRVAAAAREAGALLIVDEVQTGCGRTGTWLAFEQYGIEPDIICLSKALSGIGTPLGIIIYRSEFDTWAPGAHTGTFRGNQLGFAAGIETVRIFERDDILDNVQRRAAQVRRIFEPLEALPHVRQVRGLGLMWGIELQDPETGAPEGSLARIVQRRAVELGLIVERGGRQDCVVRILPALNVTAEVIDAACGLLAELVESCVDTTPLPSGRALALSESFA</sequence>
<evidence type="ECO:0000256" key="2">
    <source>
        <dbReference type="ARBA" id="ARBA00002189"/>
    </source>
</evidence>
<comment type="caution">
    <text evidence="15">The sequence shown here is derived from an EMBL/GenBank/DDBJ whole genome shotgun (WGS) entry which is preliminary data.</text>
</comment>
<protein>
    <recommendedName>
        <fullName evidence="6">Diaminobutyrate--2-oxoglutarate transaminase</fullName>
        <ecNumber evidence="5">2.6.1.76</ecNumber>
    </recommendedName>
    <alternativeName>
        <fullName evidence="11">DABA aminotransferase</fullName>
    </alternativeName>
    <alternativeName>
        <fullName evidence="12">Diaminobutyrate--2-oxoglutarate aminotransferase</fullName>
    </alternativeName>
    <alternativeName>
        <fullName evidence="10">L-2,4-diaminobutyric acid transaminase</fullName>
    </alternativeName>
</protein>
<reference evidence="16" key="1">
    <citation type="submission" date="2023-07" db="EMBL/GenBank/DDBJ databases">
        <title>30 novel species of actinomycetes from the DSMZ collection.</title>
        <authorList>
            <person name="Nouioui I."/>
        </authorList>
    </citation>
    <scope>NUCLEOTIDE SEQUENCE [LARGE SCALE GENOMIC DNA]</scope>
    <source>
        <strain evidence="16">DSM 44399</strain>
    </source>
</reference>
<dbReference type="PROSITE" id="PS00600">
    <property type="entry name" value="AA_TRANSFER_CLASS_3"/>
    <property type="match status" value="1"/>
</dbReference>
<dbReference type="Gene3D" id="3.40.640.10">
    <property type="entry name" value="Type I PLP-dependent aspartate aminotransferase-like (Major domain)"/>
    <property type="match status" value="1"/>
</dbReference>
<comment type="function">
    <text evidence="2">Catalyzes reversively the conversion of L-aspartate beta-semialdehyde (ASA) to L-2,4-diaminobutyrate (DABA) by transamination with L-glutamate.</text>
</comment>
<evidence type="ECO:0000256" key="6">
    <source>
        <dbReference type="ARBA" id="ARBA00014798"/>
    </source>
</evidence>
<dbReference type="InterPro" id="IPR015424">
    <property type="entry name" value="PyrdxlP-dep_Trfase"/>
</dbReference>
<keyword evidence="9 14" id="KW-0663">Pyridoxal phosphate</keyword>
<evidence type="ECO:0000256" key="4">
    <source>
        <dbReference type="ARBA" id="ARBA00008954"/>
    </source>
</evidence>
<dbReference type="RefSeq" id="WP_311422595.1">
    <property type="nucleotide sequence ID" value="NZ_JAVREH010000008.1"/>
</dbReference>
<evidence type="ECO:0000313" key="15">
    <source>
        <dbReference type="EMBL" id="MDT0261439.1"/>
    </source>
</evidence>
<evidence type="ECO:0000256" key="13">
    <source>
        <dbReference type="ARBA" id="ARBA00049111"/>
    </source>
</evidence>
<dbReference type="NCBIfam" id="TIGR00709">
    <property type="entry name" value="dat"/>
    <property type="match status" value="1"/>
</dbReference>
<evidence type="ECO:0000256" key="8">
    <source>
        <dbReference type="ARBA" id="ARBA00022679"/>
    </source>
</evidence>
<dbReference type="EMBL" id="JAVREH010000008">
    <property type="protein sequence ID" value="MDT0261439.1"/>
    <property type="molecule type" value="Genomic_DNA"/>
</dbReference>
<dbReference type="InterPro" id="IPR015421">
    <property type="entry name" value="PyrdxlP-dep_Trfase_major"/>
</dbReference>
<evidence type="ECO:0000256" key="5">
    <source>
        <dbReference type="ARBA" id="ARBA00013155"/>
    </source>
</evidence>
<gene>
    <name evidence="15" type="ORF">RM423_08525</name>
</gene>
<comment type="pathway">
    <text evidence="3">Amine and polyamine biosynthesis; ectoine biosynthesis; L-ectoine from L-aspartate 4-semialdehyde: step 1/3.</text>
</comment>
<dbReference type="Gene3D" id="3.90.1150.10">
    <property type="entry name" value="Aspartate Aminotransferase, domain 1"/>
    <property type="match status" value="1"/>
</dbReference>
<dbReference type="Pfam" id="PF00202">
    <property type="entry name" value="Aminotran_3"/>
    <property type="match status" value="1"/>
</dbReference>
<evidence type="ECO:0000256" key="9">
    <source>
        <dbReference type="ARBA" id="ARBA00022898"/>
    </source>
</evidence>
<evidence type="ECO:0000256" key="3">
    <source>
        <dbReference type="ARBA" id="ARBA00004946"/>
    </source>
</evidence>
<dbReference type="InterPro" id="IPR004637">
    <property type="entry name" value="Dat"/>
</dbReference>
<dbReference type="PANTHER" id="PTHR43552:SF1">
    <property type="entry name" value="DIAMINOBUTYRATE--2-OXOGLUTARATE AMINOTRANSFERASE"/>
    <property type="match status" value="1"/>
</dbReference>
<comment type="similarity">
    <text evidence="4 14">Belongs to the class-III pyridoxal-phosphate-dependent aminotransferase family.</text>
</comment>
<dbReference type="InterPro" id="IPR015422">
    <property type="entry name" value="PyrdxlP-dep_Trfase_small"/>
</dbReference>
<dbReference type="InterPro" id="IPR049704">
    <property type="entry name" value="Aminotrans_3_PPA_site"/>
</dbReference>
<dbReference type="Proteomes" id="UP001183176">
    <property type="component" value="Unassembled WGS sequence"/>
</dbReference>
<dbReference type="SUPFAM" id="SSF53383">
    <property type="entry name" value="PLP-dependent transferases"/>
    <property type="match status" value="1"/>
</dbReference>
<dbReference type="PIRSF" id="PIRSF000521">
    <property type="entry name" value="Transaminase_4ab_Lys_Orn"/>
    <property type="match status" value="1"/>
</dbReference>
<dbReference type="CDD" id="cd00610">
    <property type="entry name" value="OAT_like"/>
    <property type="match status" value="1"/>
</dbReference>
<dbReference type="PANTHER" id="PTHR43552">
    <property type="entry name" value="DIAMINOBUTYRATE--2-OXOGLUTARATE AMINOTRANSFERASE"/>
    <property type="match status" value="1"/>
</dbReference>
<evidence type="ECO:0000256" key="14">
    <source>
        <dbReference type="RuleBase" id="RU003560"/>
    </source>
</evidence>
<evidence type="ECO:0000256" key="12">
    <source>
        <dbReference type="ARBA" id="ARBA00031476"/>
    </source>
</evidence>
<dbReference type="InterPro" id="IPR005814">
    <property type="entry name" value="Aminotrans_3"/>
</dbReference>
<comment type="cofactor">
    <cofactor evidence="1">
        <name>pyridoxal 5'-phosphate</name>
        <dbReference type="ChEBI" id="CHEBI:597326"/>
    </cofactor>
</comment>
<evidence type="ECO:0000256" key="10">
    <source>
        <dbReference type="ARBA" id="ARBA00029744"/>
    </source>
</evidence>
<organism evidence="15 16">
    <name type="scientific">Jatrophihabitans lederbergiae</name>
    <dbReference type="NCBI Taxonomy" id="3075547"/>
    <lineage>
        <taxon>Bacteria</taxon>
        <taxon>Bacillati</taxon>
        <taxon>Actinomycetota</taxon>
        <taxon>Actinomycetes</taxon>
        <taxon>Jatrophihabitantales</taxon>
        <taxon>Jatrophihabitantaceae</taxon>
        <taxon>Jatrophihabitans</taxon>
    </lineage>
</organism>
<evidence type="ECO:0000256" key="7">
    <source>
        <dbReference type="ARBA" id="ARBA00022576"/>
    </source>
</evidence>
<keyword evidence="7" id="KW-0032">Aminotransferase</keyword>
<accession>A0ABU2JAD9</accession>
<keyword evidence="16" id="KW-1185">Reference proteome</keyword>
<name>A0ABU2JAD9_9ACTN</name>
<evidence type="ECO:0000256" key="1">
    <source>
        <dbReference type="ARBA" id="ARBA00001933"/>
    </source>
</evidence>
<comment type="catalytic activity">
    <reaction evidence="13">
        <text>L-2,4-diaminobutanoate + 2-oxoglutarate = L-aspartate 4-semialdehyde + L-glutamate</text>
        <dbReference type="Rhea" id="RHEA:11160"/>
        <dbReference type="ChEBI" id="CHEBI:16810"/>
        <dbReference type="ChEBI" id="CHEBI:29985"/>
        <dbReference type="ChEBI" id="CHEBI:58761"/>
        <dbReference type="ChEBI" id="CHEBI:537519"/>
        <dbReference type="EC" id="2.6.1.76"/>
    </reaction>
</comment>
<evidence type="ECO:0000313" key="16">
    <source>
        <dbReference type="Proteomes" id="UP001183176"/>
    </source>
</evidence>
<dbReference type="EC" id="2.6.1.76" evidence="5"/>